<dbReference type="Proteomes" id="UP000887229">
    <property type="component" value="Unassembled WGS sequence"/>
</dbReference>
<protein>
    <recommendedName>
        <fullName evidence="1">DUF6923 domain-containing protein</fullName>
    </recommendedName>
</protein>
<keyword evidence="3" id="KW-1185">Reference proteome</keyword>
<accession>A0A9P8CS75</accession>
<dbReference type="AlphaFoldDB" id="A0A9P8CS75"/>
<name>A0A9P8CS75_9HYPO</name>
<sequence length="194" mass="20568">MNGASNRLIRINSDGDSTTYPLNLPGNWRTGDVDSQGHLWVALFDGTWAEIDVDQQSPTFGTVLSQGDGTGFRADYTVADWAFVPGGGPYTYAIIYQTDGDARRARFNTLTGTWDPLESYGQLVNGSSGCWGAVYSSGGGNLYASENNTGEIWRFPIVNGGDPEMVVQGPVSSNNDGARCVLAPDPAAPSSTAT</sequence>
<dbReference type="RefSeq" id="XP_046120859.1">
    <property type="nucleotide sequence ID" value="XM_046264782.1"/>
</dbReference>
<dbReference type="GeneID" id="70295685"/>
<organism evidence="2 3">
    <name type="scientific">Emericellopsis atlantica</name>
    <dbReference type="NCBI Taxonomy" id="2614577"/>
    <lineage>
        <taxon>Eukaryota</taxon>
        <taxon>Fungi</taxon>
        <taxon>Dikarya</taxon>
        <taxon>Ascomycota</taxon>
        <taxon>Pezizomycotina</taxon>
        <taxon>Sordariomycetes</taxon>
        <taxon>Hypocreomycetidae</taxon>
        <taxon>Hypocreales</taxon>
        <taxon>Bionectriaceae</taxon>
        <taxon>Emericellopsis</taxon>
    </lineage>
</organism>
<dbReference type="Pfam" id="PF21959">
    <property type="entry name" value="DUF6923"/>
    <property type="match status" value="1"/>
</dbReference>
<proteinExistence type="predicted"/>
<comment type="caution">
    <text evidence="2">The sequence shown here is derived from an EMBL/GenBank/DDBJ whole genome shotgun (WGS) entry which is preliminary data.</text>
</comment>
<evidence type="ECO:0000313" key="3">
    <source>
        <dbReference type="Proteomes" id="UP000887229"/>
    </source>
</evidence>
<dbReference type="EMBL" id="MU251247">
    <property type="protein sequence ID" value="KAG9256935.1"/>
    <property type="molecule type" value="Genomic_DNA"/>
</dbReference>
<gene>
    <name evidence="2" type="ORF">F5Z01DRAFT_672160</name>
</gene>
<dbReference type="SUPFAM" id="SSF63829">
    <property type="entry name" value="Calcium-dependent phosphotriesterase"/>
    <property type="match status" value="1"/>
</dbReference>
<evidence type="ECO:0000259" key="1">
    <source>
        <dbReference type="Pfam" id="PF21959"/>
    </source>
</evidence>
<dbReference type="OrthoDB" id="4405280at2759"/>
<reference evidence="2" key="1">
    <citation type="journal article" date="2021" name="IMA Fungus">
        <title>Genomic characterization of three marine fungi, including Emericellopsis atlantica sp. nov. with signatures of a generalist lifestyle and marine biomass degradation.</title>
        <authorList>
            <person name="Hagestad O.C."/>
            <person name="Hou L."/>
            <person name="Andersen J.H."/>
            <person name="Hansen E.H."/>
            <person name="Altermark B."/>
            <person name="Li C."/>
            <person name="Kuhnert E."/>
            <person name="Cox R.J."/>
            <person name="Crous P.W."/>
            <person name="Spatafora J.W."/>
            <person name="Lail K."/>
            <person name="Amirebrahimi M."/>
            <person name="Lipzen A."/>
            <person name="Pangilinan J."/>
            <person name="Andreopoulos W."/>
            <person name="Hayes R.D."/>
            <person name="Ng V."/>
            <person name="Grigoriev I.V."/>
            <person name="Jackson S.A."/>
            <person name="Sutton T.D.S."/>
            <person name="Dobson A.D.W."/>
            <person name="Rama T."/>
        </authorList>
    </citation>
    <scope>NUCLEOTIDE SEQUENCE</scope>
    <source>
        <strain evidence="2">TS7</strain>
    </source>
</reference>
<evidence type="ECO:0000313" key="2">
    <source>
        <dbReference type="EMBL" id="KAG9256935.1"/>
    </source>
</evidence>
<dbReference type="InterPro" id="IPR054215">
    <property type="entry name" value="DUF6923"/>
</dbReference>
<feature type="domain" description="DUF6923" evidence="1">
    <location>
        <begin position="4"/>
        <end position="181"/>
    </location>
</feature>